<name>A0A6A7A0W8_9PLEO</name>
<dbReference type="AlphaFoldDB" id="A0A6A7A0W8"/>
<dbReference type="EMBL" id="MU006226">
    <property type="protein sequence ID" value="KAF2826409.1"/>
    <property type="molecule type" value="Genomic_DNA"/>
</dbReference>
<keyword evidence="2" id="KW-1185">Reference proteome</keyword>
<protein>
    <submittedName>
        <fullName evidence="1">Uncharacterized protein</fullName>
    </submittedName>
</protein>
<evidence type="ECO:0000313" key="1">
    <source>
        <dbReference type="EMBL" id="KAF2826409.1"/>
    </source>
</evidence>
<gene>
    <name evidence="1" type="ORF">CC86DRAFT_29361</name>
</gene>
<dbReference type="Proteomes" id="UP000799424">
    <property type="component" value="Unassembled WGS sequence"/>
</dbReference>
<organism evidence="1 2">
    <name type="scientific">Ophiobolus disseminans</name>
    <dbReference type="NCBI Taxonomy" id="1469910"/>
    <lineage>
        <taxon>Eukaryota</taxon>
        <taxon>Fungi</taxon>
        <taxon>Dikarya</taxon>
        <taxon>Ascomycota</taxon>
        <taxon>Pezizomycotina</taxon>
        <taxon>Dothideomycetes</taxon>
        <taxon>Pleosporomycetidae</taxon>
        <taxon>Pleosporales</taxon>
        <taxon>Pleosporineae</taxon>
        <taxon>Phaeosphaeriaceae</taxon>
        <taxon>Ophiobolus</taxon>
    </lineage>
</organism>
<proteinExistence type="predicted"/>
<reference evidence="1" key="1">
    <citation type="journal article" date="2020" name="Stud. Mycol.">
        <title>101 Dothideomycetes genomes: a test case for predicting lifestyles and emergence of pathogens.</title>
        <authorList>
            <person name="Haridas S."/>
            <person name="Albert R."/>
            <person name="Binder M."/>
            <person name="Bloem J."/>
            <person name="Labutti K."/>
            <person name="Salamov A."/>
            <person name="Andreopoulos B."/>
            <person name="Baker S."/>
            <person name="Barry K."/>
            <person name="Bills G."/>
            <person name="Bluhm B."/>
            <person name="Cannon C."/>
            <person name="Castanera R."/>
            <person name="Culley D."/>
            <person name="Daum C."/>
            <person name="Ezra D."/>
            <person name="Gonzalez J."/>
            <person name="Henrissat B."/>
            <person name="Kuo A."/>
            <person name="Liang C."/>
            <person name="Lipzen A."/>
            <person name="Lutzoni F."/>
            <person name="Magnuson J."/>
            <person name="Mondo S."/>
            <person name="Nolan M."/>
            <person name="Ohm R."/>
            <person name="Pangilinan J."/>
            <person name="Park H.-J."/>
            <person name="Ramirez L."/>
            <person name="Alfaro M."/>
            <person name="Sun H."/>
            <person name="Tritt A."/>
            <person name="Yoshinaga Y."/>
            <person name="Zwiers L.-H."/>
            <person name="Turgeon B."/>
            <person name="Goodwin S."/>
            <person name="Spatafora J."/>
            <person name="Crous P."/>
            <person name="Grigoriev I."/>
        </authorList>
    </citation>
    <scope>NUCLEOTIDE SEQUENCE</scope>
    <source>
        <strain evidence="1">CBS 113818</strain>
    </source>
</reference>
<sequence length="78" mass="8514">MIASSPMSSCAHGTAFMHSLLPASSCRNRRYAGFMLLSAGSLPTGSEPQRADPMYEDSSRQPIMVRRYGTIFAIDVPM</sequence>
<evidence type="ECO:0000313" key="2">
    <source>
        <dbReference type="Proteomes" id="UP000799424"/>
    </source>
</evidence>
<accession>A0A6A7A0W8</accession>